<dbReference type="InterPro" id="IPR051695">
    <property type="entry name" value="Phosphoglycerate_Mutase"/>
</dbReference>
<dbReference type="GO" id="GO:0045820">
    <property type="term" value="P:negative regulation of glycolytic process"/>
    <property type="evidence" value="ECO:0007669"/>
    <property type="project" value="TreeGrafter"/>
</dbReference>
<dbReference type="PANTHER" id="PTHR46517">
    <property type="entry name" value="FRUCTOSE-2,6-BISPHOSPHATASE TIGAR"/>
    <property type="match status" value="1"/>
</dbReference>
<proteinExistence type="predicted"/>
<gene>
    <name evidence="4" type="ORF">FD34_GL001602</name>
</gene>
<comment type="caution">
    <text evidence="4">The sequence shown here is derived from an EMBL/GenBank/DDBJ whole genome shotgun (WGS) entry which is preliminary data.</text>
</comment>
<dbReference type="Pfam" id="PF00300">
    <property type="entry name" value="His_Phos_1"/>
    <property type="match status" value="1"/>
</dbReference>
<dbReference type="GO" id="GO:0005829">
    <property type="term" value="C:cytosol"/>
    <property type="evidence" value="ECO:0007669"/>
    <property type="project" value="TreeGrafter"/>
</dbReference>
<dbReference type="InterPro" id="IPR013078">
    <property type="entry name" value="His_Pase_superF_clade-1"/>
</dbReference>
<evidence type="ECO:0000256" key="1">
    <source>
        <dbReference type="ARBA" id="ARBA00022801"/>
    </source>
</evidence>
<dbReference type="AlphaFoldDB" id="A0A922PV23"/>
<evidence type="ECO:0000313" key="4">
    <source>
        <dbReference type="EMBL" id="KRM36910.1"/>
    </source>
</evidence>
<feature type="binding site" evidence="3">
    <location>
        <begin position="21"/>
        <end position="28"/>
    </location>
    <ligand>
        <name>substrate</name>
    </ligand>
</feature>
<keyword evidence="1" id="KW-0378">Hydrolase</keyword>
<feature type="active site" description="Proton donor/acceptor" evidence="2">
    <location>
        <position position="99"/>
    </location>
</feature>
<dbReference type="GO" id="GO:0043456">
    <property type="term" value="P:regulation of pentose-phosphate shunt"/>
    <property type="evidence" value="ECO:0007669"/>
    <property type="project" value="TreeGrafter"/>
</dbReference>
<dbReference type="PANTHER" id="PTHR46517:SF1">
    <property type="entry name" value="FRUCTOSE-2,6-BISPHOSPHATASE TIGAR"/>
    <property type="match status" value="1"/>
</dbReference>
<dbReference type="Proteomes" id="UP000051085">
    <property type="component" value="Unassembled WGS sequence"/>
</dbReference>
<protein>
    <submittedName>
        <fullName evidence="4">Phosphoglycerate mutase family protein</fullName>
    </submittedName>
</protein>
<feature type="active site" description="Tele-phosphohistidine intermediate" evidence="2">
    <location>
        <position position="22"/>
    </location>
</feature>
<dbReference type="SMART" id="SM00855">
    <property type="entry name" value="PGAM"/>
    <property type="match status" value="1"/>
</dbReference>
<dbReference type="InterPro" id="IPR029033">
    <property type="entry name" value="His_PPase_superfam"/>
</dbReference>
<dbReference type="EMBL" id="AZGO01000043">
    <property type="protein sequence ID" value="KRM36910.1"/>
    <property type="molecule type" value="Genomic_DNA"/>
</dbReference>
<feature type="binding site" evidence="3">
    <location>
        <position position="71"/>
    </location>
    <ligand>
        <name>substrate</name>
    </ligand>
</feature>
<dbReference type="GO" id="GO:0004331">
    <property type="term" value="F:fructose-2,6-bisphosphate 2-phosphatase activity"/>
    <property type="evidence" value="ECO:0007669"/>
    <property type="project" value="TreeGrafter"/>
</dbReference>
<organism evidence="4 5">
    <name type="scientific">Limosilactobacillus pontis DSM 8475</name>
    <dbReference type="NCBI Taxonomy" id="1423794"/>
    <lineage>
        <taxon>Bacteria</taxon>
        <taxon>Bacillati</taxon>
        <taxon>Bacillota</taxon>
        <taxon>Bacilli</taxon>
        <taxon>Lactobacillales</taxon>
        <taxon>Lactobacillaceae</taxon>
        <taxon>Limosilactobacillus</taxon>
    </lineage>
</organism>
<evidence type="ECO:0000313" key="5">
    <source>
        <dbReference type="Proteomes" id="UP000051085"/>
    </source>
</evidence>
<feature type="binding site" evidence="3">
    <location>
        <begin position="99"/>
        <end position="102"/>
    </location>
    <ligand>
        <name>substrate</name>
    </ligand>
</feature>
<evidence type="ECO:0000256" key="3">
    <source>
        <dbReference type="PIRSR" id="PIRSR613078-2"/>
    </source>
</evidence>
<reference evidence="4 5" key="1">
    <citation type="journal article" date="2015" name="Genome Announc.">
        <title>Expanding the biotechnology potential of lactobacilli through comparative genomics of 213 strains and associated genera.</title>
        <authorList>
            <person name="Sun Z."/>
            <person name="Harris H.M."/>
            <person name="McCann A."/>
            <person name="Guo C."/>
            <person name="Argimon S."/>
            <person name="Zhang W."/>
            <person name="Yang X."/>
            <person name="Jeffery I.B."/>
            <person name="Cooney J.C."/>
            <person name="Kagawa T.F."/>
            <person name="Liu W."/>
            <person name="Song Y."/>
            <person name="Salvetti E."/>
            <person name="Wrobel A."/>
            <person name="Rasinkangas P."/>
            <person name="Parkhill J."/>
            <person name="Rea M.C."/>
            <person name="O'Sullivan O."/>
            <person name="Ritari J."/>
            <person name="Douillard F.P."/>
            <person name="Paul Ross R."/>
            <person name="Yang R."/>
            <person name="Briner A.E."/>
            <person name="Felis G.E."/>
            <person name="de Vos W.M."/>
            <person name="Barrangou R."/>
            <person name="Klaenhammer T.R."/>
            <person name="Caufield P.W."/>
            <person name="Cui Y."/>
            <person name="Zhang H."/>
            <person name="O'Toole P.W."/>
        </authorList>
    </citation>
    <scope>NUCLEOTIDE SEQUENCE [LARGE SCALE GENOMIC DNA]</scope>
    <source>
        <strain evidence="4 5">DSM 8475</strain>
    </source>
</reference>
<evidence type="ECO:0000256" key="2">
    <source>
        <dbReference type="PIRSR" id="PIRSR613078-1"/>
    </source>
</evidence>
<dbReference type="Gene3D" id="3.40.50.1240">
    <property type="entry name" value="Phosphoglycerate mutase-like"/>
    <property type="match status" value="1"/>
</dbReference>
<dbReference type="SUPFAM" id="SSF53254">
    <property type="entry name" value="Phosphoglycerate mutase-like"/>
    <property type="match status" value="1"/>
</dbReference>
<name>A0A922PV23_9LACO</name>
<accession>A0A922PV23</accession>
<sequence length="228" mass="26063">MKKMVIRRMTMMTKLNLYLVRHGQTYFNIYNKLQGWSNSPLTEKGKQNARDAGERLKNIHFAAAFCSDTTRAVETIQTILDLNQADSVKHPVTSPYFREEFYGSYEGTNMDLAWYNAGAPHGLKNFHDIVTEHSIGQAKDWLKDADPFHDAENNDEYWARMDKGIELVRHADLPDGANVLWVSHGNTLLSLVERFGGGKYDVTVRPKNGSLTTVTLTDDRFKIVEYDK</sequence>
<dbReference type="CDD" id="cd07067">
    <property type="entry name" value="HP_PGM_like"/>
    <property type="match status" value="1"/>
</dbReference>